<evidence type="ECO:0000313" key="4">
    <source>
        <dbReference type="Proteomes" id="UP000052167"/>
    </source>
</evidence>
<dbReference type="GO" id="GO:0005737">
    <property type="term" value="C:cytoplasm"/>
    <property type="evidence" value="ECO:0007669"/>
    <property type="project" value="TreeGrafter"/>
</dbReference>
<protein>
    <submittedName>
        <fullName evidence="3">Phosphoglycerate mutase</fullName>
    </submittedName>
</protein>
<dbReference type="Pfam" id="PF00300">
    <property type="entry name" value="His_Phos_1"/>
    <property type="match status" value="1"/>
</dbReference>
<accession>A0A922P374</accession>
<dbReference type="SUPFAM" id="SSF53254">
    <property type="entry name" value="Phosphoglycerate mutase-like"/>
    <property type="match status" value="1"/>
</dbReference>
<dbReference type="OrthoDB" id="9781415at2"/>
<dbReference type="PANTHER" id="PTHR48100">
    <property type="entry name" value="BROAD-SPECIFICITY PHOSPHATASE YOR283W-RELATED"/>
    <property type="match status" value="1"/>
</dbReference>
<dbReference type="InterPro" id="IPR029033">
    <property type="entry name" value="His_PPase_superfam"/>
</dbReference>
<dbReference type="InterPro" id="IPR013078">
    <property type="entry name" value="His_Pase_superF_clade-1"/>
</dbReference>
<dbReference type="CDD" id="cd07067">
    <property type="entry name" value="HP_PGM_like"/>
    <property type="match status" value="1"/>
</dbReference>
<gene>
    <name evidence="3" type="ORF">GV68_01470</name>
</gene>
<dbReference type="PROSITE" id="PS00175">
    <property type="entry name" value="PG_MUTASE"/>
    <property type="match status" value="1"/>
</dbReference>
<dbReference type="GO" id="GO:0016791">
    <property type="term" value="F:phosphatase activity"/>
    <property type="evidence" value="ECO:0007669"/>
    <property type="project" value="TreeGrafter"/>
</dbReference>
<organism evidence="3 4">
    <name type="scientific">Pseudorhizobium pelagicum</name>
    <dbReference type="NCBI Taxonomy" id="1509405"/>
    <lineage>
        <taxon>Bacteria</taxon>
        <taxon>Pseudomonadati</taxon>
        <taxon>Pseudomonadota</taxon>
        <taxon>Alphaproteobacteria</taxon>
        <taxon>Hyphomicrobiales</taxon>
        <taxon>Rhizobiaceae</taxon>
        <taxon>Rhizobium/Agrobacterium group</taxon>
        <taxon>Pseudorhizobium</taxon>
    </lineage>
</organism>
<dbReference type="SMART" id="SM00855">
    <property type="entry name" value="PGAM"/>
    <property type="match status" value="1"/>
</dbReference>
<dbReference type="Gene3D" id="3.40.50.1240">
    <property type="entry name" value="Phosphoglycerate mutase-like"/>
    <property type="match status" value="1"/>
</dbReference>
<feature type="active site" description="Tele-phosphohistidine intermediate" evidence="1">
    <location>
        <position position="8"/>
    </location>
</feature>
<feature type="active site" description="Proton donor/acceptor" evidence="1">
    <location>
        <position position="89"/>
    </location>
</feature>
<dbReference type="EMBL" id="JOKJ01000001">
    <property type="protein sequence ID" value="KEQ10977.1"/>
    <property type="molecule type" value="Genomic_DNA"/>
</dbReference>
<dbReference type="AlphaFoldDB" id="A0A922P374"/>
<evidence type="ECO:0000313" key="3">
    <source>
        <dbReference type="EMBL" id="KEQ10977.1"/>
    </source>
</evidence>
<sequence>MLIYMIRHGQTDWNAEGRLQGQQDIPLNEIGRAQATRNGSTLLSSAGSAIADFDFVASPLSRTRETMERICQAMGLEPGAYRTDERLVELSFGDWEGQTLEEVGRVAPERLLARVEQKWSFIPPGTAAESYEILSWRVGAWLQSISRPTVCVTHGGIVRSMFRLVGAVSEDEAATMDVPQDKILKADTEAGTLEWF</sequence>
<feature type="binding site" evidence="2">
    <location>
        <begin position="7"/>
        <end position="14"/>
    </location>
    <ligand>
        <name>substrate</name>
    </ligand>
</feature>
<dbReference type="RefSeq" id="WP_037161053.1">
    <property type="nucleotide sequence ID" value="NZ_CAJXID010000006.1"/>
</dbReference>
<dbReference type="PIRSF" id="PIRSF000709">
    <property type="entry name" value="6PFK_2-Ptase"/>
    <property type="match status" value="1"/>
</dbReference>
<evidence type="ECO:0000256" key="2">
    <source>
        <dbReference type="PIRSR" id="PIRSR613078-2"/>
    </source>
</evidence>
<dbReference type="InterPro" id="IPR001345">
    <property type="entry name" value="PG/BPGM_mutase_AS"/>
</dbReference>
<keyword evidence="4" id="KW-1185">Reference proteome</keyword>
<comment type="caution">
    <text evidence="3">The sequence shown here is derived from an EMBL/GenBank/DDBJ whole genome shotgun (WGS) entry which is preliminary data.</text>
</comment>
<reference evidence="3 4" key="1">
    <citation type="submission" date="2014-06" db="EMBL/GenBank/DDBJ databases">
        <title>Rhizobium pelagicum/R2-400B4.</title>
        <authorList>
            <person name="Kimes N.E."/>
            <person name="Lopez-Perez M."/>
        </authorList>
    </citation>
    <scope>NUCLEOTIDE SEQUENCE [LARGE SCALE GENOMIC DNA]</scope>
    <source>
        <strain evidence="3 4">R2-400B4</strain>
    </source>
</reference>
<dbReference type="PANTHER" id="PTHR48100:SF59">
    <property type="entry name" value="ADENOSYLCOBALAMIN_ALPHA-RIBAZOLE PHOSPHATASE"/>
    <property type="match status" value="1"/>
</dbReference>
<dbReference type="Proteomes" id="UP000052167">
    <property type="component" value="Unassembled WGS sequence"/>
</dbReference>
<proteinExistence type="predicted"/>
<name>A0A922P374_9HYPH</name>
<dbReference type="InterPro" id="IPR050275">
    <property type="entry name" value="PGM_Phosphatase"/>
</dbReference>
<feature type="binding site" evidence="2">
    <location>
        <position position="62"/>
    </location>
    <ligand>
        <name>substrate</name>
    </ligand>
</feature>
<evidence type="ECO:0000256" key="1">
    <source>
        <dbReference type="PIRSR" id="PIRSR613078-1"/>
    </source>
</evidence>